<name>A0ABQ1ICE4_9PROT</name>
<dbReference type="RefSeq" id="WP_229707896.1">
    <property type="nucleotide sequence ID" value="NZ_BMDZ01000012.1"/>
</dbReference>
<dbReference type="Proteomes" id="UP000603352">
    <property type="component" value="Unassembled WGS sequence"/>
</dbReference>
<evidence type="ECO:0000313" key="4">
    <source>
        <dbReference type="Proteomes" id="UP000603352"/>
    </source>
</evidence>
<dbReference type="InterPro" id="IPR002347">
    <property type="entry name" value="SDR_fam"/>
</dbReference>
<organism evidence="3 4">
    <name type="scientific">Tistrella bauzanensis</name>
    <dbReference type="NCBI Taxonomy" id="657419"/>
    <lineage>
        <taxon>Bacteria</taxon>
        <taxon>Pseudomonadati</taxon>
        <taxon>Pseudomonadota</taxon>
        <taxon>Alphaproteobacteria</taxon>
        <taxon>Geminicoccales</taxon>
        <taxon>Geminicoccaceae</taxon>
        <taxon>Tistrella</taxon>
    </lineage>
</organism>
<dbReference type="EMBL" id="BMDZ01000012">
    <property type="protein sequence ID" value="GGB34489.1"/>
    <property type="molecule type" value="Genomic_DNA"/>
</dbReference>
<dbReference type="InterPro" id="IPR036291">
    <property type="entry name" value="NAD(P)-bd_dom_sf"/>
</dbReference>
<gene>
    <name evidence="3" type="ORF">GCM10011505_14940</name>
</gene>
<proteinExistence type="inferred from homology"/>
<dbReference type="PANTHER" id="PTHR24321">
    <property type="entry name" value="DEHYDROGENASES, SHORT CHAIN"/>
    <property type="match status" value="1"/>
</dbReference>
<sequence length="233" mass="23157">MSIEGRKLLITGGTGALGRAVAAMALARGAAVAASYLLPAECTAAEAAFDGRVVLVAADLADEAQTMAAADAAAGMLGGLDGVIAIAGGFDMGPVADVDGARFDALLSTNARSLYHTVRATLPHLRAAGGGSIVTIGARPAVAGAADMAAYAASKSAVMSLTQSLAQELLPRKIRVNAVLPSIIDTPANRAAMPDADHGSWVTPEALARVILFLTSAEAAAVSGALIPAYGHA</sequence>
<comment type="caution">
    <text evidence="3">The sequence shown here is derived from an EMBL/GenBank/DDBJ whole genome shotgun (WGS) entry which is preliminary data.</text>
</comment>
<evidence type="ECO:0000256" key="1">
    <source>
        <dbReference type="ARBA" id="ARBA00006484"/>
    </source>
</evidence>
<dbReference type="InterPro" id="IPR020904">
    <property type="entry name" value="Sc_DH/Rdtase_CS"/>
</dbReference>
<dbReference type="Pfam" id="PF00106">
    <property type="entry name" value="adh_short"/>
    <property type="match status" value="1"/>
</dbReference>
<dbReference type="PROSITE" id="PS00061">
    <property type="entry name" value="ADH_SHORT"/>
    <property type="match status" value="1"/>
</dbReference>
<evidence type="ECO:0000256" key="2">
    <source>
        <dbReference type="ARBA" id="ARBA00023002"/>
    </source>
</evidence>
<accession>A0ABQ1ICE4</accession>
<dbReference type="Gene3D" id="3.40.50.720">
    <property type="entry name" value="NAD(P)-binding Rossmann-like Domain"/>
    <property type="match status" value="1"/>
</dbReference>
<keyword evidence="2" id="KW-0560">Oxidoreductase</keyword>
<keyword evidence="4" id="KW-1185">Reference proteome</keyword>
<dbReference type="SUPFAM" id="SSF51735">
    <property type="entry name" value="NAD(P)-binding Rossmann-fold domains"/>
    <property type="match status" value="1"/>
</dbReference>
<comment type="similarity">
    <text evidence="1">Belongs to the short-chain dehydrogenases/reductases (SDR) family.</text>
</comment>
<evidence type="ECO:0000313" key="3">
    <source>
        <dbReference type="EMBL" id="GGB34489.1"/>
    </source>
</evidence>
<dbReference type="PANTHER" id="PTHR24321:SF8">
    <property type="entry name" value="ESTRADIOL 17-BETA-DEHYDROGENASE 8-RELATED"/>
    <property type="match status" value="1"/>
</dbReference>
<reference evidence="4" key="1">
    <citation type="journal article" date="2019" name="Int. J. Syst. Evol. Microbiol.">
        <title>The Global Catalogue of Microorganisms (GCM) 10K type strain sequencing project: providing services to taxonomists for standard genome sequencing and annotation.</title>
        <authorList>
            <consortium name="The Broad Institute Genomics Platform"/>
            <consortium name="The Broad Institute Genome Sequencing Center for Infectious Disease"/>
            <person name="Wu L."/>
            <person name="Ma J."/>
        </authorList>
    </citation>
    <scope>NUCLEOTIDE SEQUENCE [LARGE SCALE GENOMIC DNA]</scope>
    <source>
        <strain evidence="4">CGMCC 1.10188</strain>
    </source>
</reference>
<dbReference type="PRINTS" id="PR00081">
    <property type="entry name" value="GDHRDH"/>
</dbReference>
<protein>
    <submittedName>
        <fullName evidence="3">Short-chain dehydrogenase</fullName>
    </submittedName>
</protein>